<protein>
    <submittedName>
        <fullName evidence="3">DUF3592 domain-containing protein</fullName>
    </submittedName>
</protein>
<keyword evidence="1" id="KW-0472">Membrane</keyword>
<evidence type="ECO:0000256" key="1">
    <source>
        <dbReference type="SAM" id="Phobius"/>
    </source>
</evidence>
<sequence length="252" mass="28240">MASPPISSQIGSLGDFSMEKVIKWGGVFFLMTGLTFVAVDGGIYYYDRQFEARALHAEGVVTDLIRNRNLDNKHNSYTAIVRFTDANGEQQEMADRVWSNPPRFGKGDQVDVLYDPQSPRHAIINDAWGRYFIPAMFSGLGLLCAVLGGVFLIVLIAKSRKNAWLRRFGKPIEAEFLQVIQDQKLNVNGVFPFRVVAQGPDPKTGQLRRYRSGPIWVDPTEQLKGRKLRVLVDPAKPKRHLIDLSGILAEPA</sequence>
<feature type="transmembrane region" description="Helical" evidence="1">
    <location>
        <begin position="131"/>
        <end position="157"/>
    </location>
</feature>
<dbReference type="Proteomes" id="UP000175993">
    <property type="component" value="Unassembled WGS sequence"/>
</dbReference>
<dbReference type="InterPro" id="IPR021994">
    <property type="entry name" value="DUF3592"/>
</dbReference>
<organism evidence="3 4">
    <name type="scientific">Agrobacterium vitis</name>
    <name type="common">Rhizobium vitis</name>
    <dbReference type="NCBI Taxonomy" id="373"/>
    <lineage>
        <taxon>Bacteria</taxon>
        <taxon>Pseudomonadati</taxon>
        <taxon>Pseudomonadota</taxon>
        <taxon>Alphaproteobacteria</taxon>
        <taxon>Hyphomicrobiales</taxon>
        <taxon>Rhizobiaceae</taxon>
        <taxon>Rhizobium/Agrobacterium group</taxon>
        <taxon>Agrobacterium</taxon>
    </lineage>
</organism>
<reference evidence="3 4" key="1">
    <citation type="submission" date="2019-11" db="EMBL/GenBank/DDBJ databases">
        <title>Whole-genome sequencing of Allorhizobium vitis.</title>
        <authorList>
            <person name="Gan H.M."/>
            <person name="Savka M.A."/>
        </authorList>
    </citation>
    <scope>NUCLEOTIDE SEQUENCE [LARGE SCALE GENOMIC DNA]</scope>
    <source>
        <strain evidence="3 4">AB4</strain>
    </source>
</reference>
<keyword evidence="1" id="KW-1133">Transmembrane helix</keyword>
<evidence type="ECO:0000313" key="3">
    <source>
        <dbReference type="EMBL" id="MUP05729.1"/>
    </source>
</evidence>
<dbReference type="Pfam" id="PF12158">
    <property type="entry name" value="DUF3592"/>
    <property type="match status" value="1"/>
</dbReference>
<name>A0ABD6GGX5_AGRVI</name>
<dbReference type="AlphaFoldDB" id="A0ABD6GGX5"/>
<accession>A0ABD6GGX5</accession>
<evidence type="ECO:0000259" key="2">
    <source>
        <dbReference type="Pfam" id="PF12158"/>
    </source>
</evidence>
<proteinExistence type="predicted"/>
<gene>
    <name evidence="3" type="ORF">BBI04_013045</name>
</gene>
<dbReference type="EMBL" id="MBEV02000006">
    <property type="protein sequence ID" value="MUP05729.1"/>
    <property type="molecule type" value="Genomic_DNA"/>
</dbReference>
<feature type="domain" description="DUF3592" evidence="2">
    <location>
        <begin position="58"/>
        <end position="126"/>
    </location>
</feature>
<evidence type="ECO:0000313" key="4">
    <source>
        <dbReference type="Proteomes" id="UP000175993"/>
    </source>
</evidence>
<feature type="transmembrane region" description="Helical" evidence="1">
    <location>
        <begin position="21"/>
        <end position="46"/>
    </location>
</feature>
<keyword evidence="1" id="KW-0812">Transmembrane</keyword>
<comment type="caution">
    <text evidence="3">The sequence shown here is derived from an EMBL/GenBank/DDBJ whole genome shotgun (WGS) entry which is preliminary data.</text>
</comment>